<evidence type="ECO:0000256" key="2">
    <source>
        <dbReference type="SAM" id="Phobius"/>
    </source>
</evidence>
<dbReference type="Proteomes" id="UP000305888">
    <property type="component" value="Plasmid pD4M1A"/>
</dbReference>
<dbReference type="GO" id="GO:0005886">
    <property type="term" value="C:plasma membrane"/>
    <property type="evidence" value="ECO:0007669"/>
    <property type="project" value="TreeGrafter"/>
</dbReference>
<dbReference type="NCBIfam" id="TIGR00254">
    <property type="entry name" value="GGDEF"/>
    <property type="match status" value="1"/>
</dbReference>
<keyword evidence="2" id="KW-0812">Transmembrane</keyword>
<dbReference type="GO" id="GO:0052621">
    <property type="term" value="F:diguanylate cyclase activity"/>
    <property type="evidence" value="ECO:0007669"/>
    <property type="project" value="UniProtKB-EC"/>
</dbReference>
<dbReference type="PANTHER" id="PTHR45138:SF24">
    <property type="entry name" value="DIGUANYLATE CYCLASE DGCC-RELATED"/>
    <property type="match status" value="1"/>
</dbReference>
<reference evidence="4 5" key="1">
    <citation type="submission" date="2019-06" db="EMBL/GenBank/DDBJ databases">
        <title>Genome sequence of Rhodobacteraceae bacterium D4M1.</title>
        <authorList>
            <person name="Cao J."/>
        </authorList>
    </citation>
    <scope>NUCLEOTIDE SEQUENCE [LARGE SCALE GENOMIC DNA]</scope>
    <source>
        <strain evidence="4 5">D4M1</strain>
        <plasmid evidence="5">pd4m1a</plasmid>
    </source>
</reference>
<keyword evidence="4" id="KW-0614">Plasmid</keyword>
<dbReference type="Gene3D" id="3.30.70.270">
    <property type="match status" value="1"/>
</dbReference>
<dbReference type="SMART" id="SM00267">
    <property type="entry name" value="GGDEF"/>
    <property type="match status" value="1"/>
</dbReference>
<dbReference type="InterPro" id="IPR029787">
    <property type="entry name" value="Nucleotide_cyclase"/>
</dbReference>
<keyword evidence="5" id="KW-1185">Reference proteome</keyword>
<proteinExistence type="predicted"/>
<dbReference type="InterPro" id="IPR050469">
    <property type="entry name" value="Diguanylate_Cyclase"/>
</dbReference>
<feature type="transmembrane region" description="Helical" evidence="2">
    <location>
        <begin position="183"/>
        <end position="202"/>
    </location>
</feature>
<name>A0A5B8G3D4_9RHOB</name>
<evidence type="ECO:0000313" key="5">
    <source>
        <dbReference type="Proteomes" id="UP000305888"/>
    </source>
</evidence>
<feature type="domain" description="GGDEF" evidence="3">
    <location>
        <begin position="246"/>
        <end position="374"/>
    </location>
</feature>
<geneLocation type="plasmid" evidence="5">
    <name>pd4m1a</name>
</geneLocation>
<dbReference type="GO" id="GO:0043709">
    <property type="term" value="P:cell adhesion involved in single-species biofilm formation"/>
    <property type="evidence" value="ECO:0007669"/>
    <property type="project" value="TreeGrafter"/>
</dbReference>
<dbReference type="Pfam" id="PF00990">
    <property type="entry name" value="GGDEF"/>
    <property type="match status" value="1"/>
</dbReference>
<gene>
    <name evidence="4" type="ORF">FDP22_18090</name>
</gene>
<dbReference type="GO" id="GO:1902201">
    <property type="term" value="P:negative regulation of bacterial-type flagellum-dependent cell motility"/>
    <property type="evidence" value="ECO:0007669"/>
    <property type="project" value="TreeGrafter"/>
</dbReference>
<protein>
    <recommendedName>
        <fullName evidence="1">diguanylate cyclase</fullName>
        <ecNumber evidence="1">2.7.7.65</ecNumber>
    </recommendedName>
</protein>
<evidence type="ECO:0000313" key="4">
    <source>
        <dbReference type="EMBL" id="QDL93802.1"/>
    </source>
</evidence>
<dbReference type="InterPro" id="IPR000160">
    <property type="entry name" value="GGDEF_dom"/>
</dbReference>
<evidence type="ECO:0000256" key="1">
    <source>
        <dbReference type="ARBA" id="ARBA00012528"/>
    </source>
</evidence>
<dbReference type="InterPro" id="IPR043128">
    <property type="entry name" value="Rev_trsase/Diguanyl_cyclase"/>
</dbReference>
<dbReference type="PANTHER" id="PTHR45138">
    <property type="entry name" value="REGULATORY COMPONENTS OF SENSORY TRANSDUCTION SYSTEM"/>
    <property type="match status" value="1"/>
</dbReference>
<dbReference type="OrthoDB" id="9813903at2"/>
<dbReference type="PROSITE" id="PS50887">
    <property type="entry name" value="GGDEF"/>
    <property type="match status" value="1"/>
</dbReference>
<dbReference type="CDD" id="cd01949">
    <property type="entry name" value="GGDEF"/>
    <property type="match status" value="1"/>
</dbReference>
<dbReference type="EMBL" id="CP040819">
    <property type="protein sequence ID" value="QDL93802.1"/>
    <property type="molecule type" value="Genomic_DNA"/>
</dbReference>
<organism evidence="4 5">
    <name type="scientific">Paroceanicella profunda</name>
    <dbReference type="NCBI Taxonomy" id="2579971"/>
    <lineage>
        <taxon>Bacteria</taxon>
        <taxon>Pseudomonadati</taxon>
        <taxon>Pseudomonadota</taxon>
        <taxon>Alphaproteobacteria</taxon>
        <taxon>Rhodobacterales</taxon>
        <taxon>Paracoccaceae</taxon>
        <taxon>Paroceanicella</taxon>
    </lineage>
</organism>
<accession>A0A5B8G3D4</accession>
<dbReference type="AlphaFoldDB" id="A0A5B8G3D4"/>
<feature type="transmembrane region" description="Helical" evidence="2">
    <location>
        <begin position="20"/>
        <end position="43"/>
    </location>
</feature>
<dbReference type="EC" id="2.7.7.65" evidence="1"/>
<keyword evidence="2" id="KW-1133">Transmembrane helix</keyword>
<sequence length="374" mass="39418">MKLNIPHRIGGLLPILFHPLTMAIKGGLIALFATVTIAWTISLDSWSDETRRLSSLGAFYDAFGDGVPPGKGAGERRSVLLSPDLSLTLDTLVFAPDAAACRARLEEFRVDGQRLDADADGAEAIATLCGARRYALLRRGEAGPLISLMPLVSADGALTGAQVNVISAAPRPTLPGVLSERRVLVPALVAAALAMVLGGLLGRSMRGHVTRLSQRASVDGLTGALRREAFFLVSERAMRRCRRKGGHVALLAIDLDRLKTINDTRGHAGGDAALSIAASALRTALREGDLLGRLGGDEFAVLLPGVTPAAAEAIAERARLAVEEANGVADFGGVRLSVSVGLVHHDGVEALREMVDRADARLYEAKRLRNTVAS</sequence>
<keyword evidence="2" id="KW-0472">Membrane</keyword>
<evidence type="ECO:0000259" key="3">
    <source>
        <dbReference type="PROSITE" id="PS50887"/>
    </source>
</evidence>
<dbReference type="SUPFAM" id="SSF55073">
    <property type="entry name" value="Nucleotide cyclase"/>
    <property type="match status" value="1"/>
</dbReference>
<dbReference type="KEGG" id="ppru:FDP22_18090"/>